<dbReference type="EC" id="3.1.-.-" evidence="8"/>
<keyword evidence="3 8" id="KW-0540">Nuclease</keyword>
<dbReference type="RefSeq" id="WP_397093182.1">
    <property type="nucleotide sequence ID" value="NZ_JBIRYO010000013.1"/>
</dbReference>
<keyword evidence="11" id="KW-1185">Reference proteome</keyword>
<evidence type="ECO:0000313" key="11">
    <source>
        <dbReference type="Proteomes" id="UP001611415"/>
    </source>
</evidence>
<evidence type="ECO:0000256" key="1">
    <source>
        <dbReference type="ARBA" id="ARBA00001946"/>
    </source>
</evidence>
<feature type="binding site" evidence="8">
    <location>
        <position position="102"/>
    </location>
    <ligand>
        <name>Mg(2+)</name>
        <dbReference type="ChEBI" id="CHEBI:18420"/>
    </ligand>
</feature>
<keyword evidence="8" id="KW-0800">Toxin</keyword>
<dbReference type="InterPro" id="IPR002716">
    <property type="entry name" value="PIN_dom"/>
</dbReference>
<dbReference type="Gene3D" id="3.40.50.1010">
    <property type="entry name" value="5'-nuclease"/>
    <property type="match status" value="1"/>
</dbReference>
<keyword evidence="2 8" id="KW-1277">Toxin-antitoxin system</keyword>
<protein>
    <recommendedName>
        <fullName evidence="8">Ribonuclease VapC</fullName>
        <shortName evidence="8">RNase VapC</shortName>
        <ecNumber evidence="8">3.1.-.-</ecNumber>
    </recommendedName>
    <alternativeName>
        <fullName evidence="8">Toxin VapC</fullName>
    </alternativeName>
</protein>
<keyword evidence="6 8" id="KW-0460">Magnesium</keyword>
<organism evidence="10 11">
    <name type="scientific">Nocardia xishanensis</name>
    <dbReference type="NCBI Taxonomy" id="238964"/>
    <lineage>
        <taxon>Bacteria</taxon>
        <taxon>Bacillati</taxon>
        <taxon>Actinomycetota</taxon>
        <taxon>Actinomycetes</taxon>
        <taxon>Mycobacteriales</taxon>
        <taxon>Nocardiaceae</taxon>
        <taxon>Nocardia</taxon>
    </lineage>
</organism>
<feature type="binding site" evidence="8">
    <location>
        <position position="13"/>
    </location>
    <ligand>
        <name>Mg(2+)</name>
        <dbReference type="ChEBI" id="CHEBI:18420"/>
    </ligand>
</feature>
<evidence type="ECO:0000313" key="10">
    <source>
        <dbReference type="EMBL" id="MFI2475805.1"/>
    </source>
</evidence>
<sequence>MTETTPLRLHLVDTSAAARVRHPPVRSVIAGLIADRAAATCITVDLEAGYSGRNLADVQNIGQRRRSLYINLPINETIADRAREVQLLMARRSQHRSAGIIDLLTAAVAEFHGAVLVHYDADFEHIAAVTRQPQVWVVPQGSLN</sequence>
<dbReference type="HAMAP" id="MF_00265">
    <property type="entry name" value="VapC_Nob1"/>
    <property type="match status" value="1"/>
</dbReference>
<evidence type="ECO:0000259" key="9">
    <source>
        <dbReference type="Pfam" id="PF01850"/>
    </source>
</evidence>
<proteinExistence type="inferred from homology"/>
<evidence type="ECO:0000256" key="6">
    <source>
        <dbReference type="ARBA" id="ARBA00022842"/>
    </source>
</evidence>
<comment type="function">
    <text evidence="8">Toxic component of a toxin-antitoxin (TA) system. An RNase.</text>
</comment>
<reference evidence="10 11" key="1">
    <citation type="submission" date="2024-10" db="EMBL/GenBank/DDBJ databases">
        <title>The Natural Products Discovery Center: Release of the First 8490 Sequenced Strains for Exploring Actinobacteria Biosynthetic Diversity.</title>
        <authorList>
            <person name="Kalkreuter E."/>
            <person name="Kautsar S.A."/>
            <person name="Yang D."/>
            <person name="Bader C.D."/>
            <person name="Teijaro C.N."/>
            <person name="Fluegel L."/>
            <person name="Davis C.M."/>
            <person name="Simpson J.R."/>
            <person name="Lauterbach L."/>
            <person name="Steele A.D."/>
            <person name="Gui C."/>
            <person name="Meng S."/>
            <person name="Li G."/>
            <person name="Viehrig K."/>
            <person name="Ye F."/>
            <person name="Su P."/>
            <person name="Kiefer A.F."/>
            <person name="Nichols A."/>
            <person name="Cepeda A.J."/>
            <person name="Yan W."/>
            <person name="Fan B."/>
            <person name="Jiang Y."/>
            <person name="Adhikari A."/>
            <person name="Zheng C.-J."/>
            <person name="Schuster L."/>
            <person name="Cowan T.M."/>
            <person name="Smanski M.J."/>
            <person name="Chevrette M.G."/>
            <person name="De Carvalho L.P.S."/>
            <person name="Shen B."/>
        </authorList>
    </citation>
    <scope>NUCLEOTIDE SEQUENCE [LARGE SCALE GENOMIC DNA]</scope>
    <source>
        <strain evidence="10 11">NPDC019275</strain>
    </source>
</reference>
<dbReference type="EMBL" id="JBIRYO010000013">
    <property type="protein sequence ID" value="MFI2475805.1"/>
    <property type="molecule type" value="Genomic_DNA"/>
</dbReference>
<evidence type="ECO:0000256" key="4">
    <source>
        <dbReference type="ARBA" id="ARBA00022723"/>
    </source>
</evidence>
<dbReference type="PANTHER" id="PTHR33653">
    <property type="entry name" value="RIBONUCLEASE VAPC2"/>
    <property type="match status" value="1"/>
</dbReference>
<name>A0ABW7X3W1_9NOCA</name>
<evidence type="ECO:0000256" key="3">
    <source>
        <dbReference type="ARBA" id="ARBA00022722"/>
    </source>
</evidence>
<feature type="domain" description="PIN" evidence="9">
    <location>
        <begin position="11"/>
        <end position="127"/>
    </location>
</feature>
<comment type="cofactor">
    <cofactor evidence="1 8">
        <name>Mg(2+)</name>
        <dbReference type="ChEBI" id="CHEBI:18420"/>
    </cofactor>
</comment>
<dbReference type="InterPro" id="IPR022907">
    <property type="entry name" value="VapC_family"/>
</dbReference>
<evidence type="ECO:0000256" key="5">
    <source>
        <dbReference type="ARBA" id="ARBA00022801"/>
    </source>
</evidence>
<keyword evidence="5 8" id="KW-0378">Hydrolase</keyword>
<dbReference type="Pfam" id="PF01850">
    <property type="entry name" value="PIN"/>
    <property type="match status" value="1"/>
</dbReference>
<dbReference type="Proteomes" id="UP001611415">
    <property type="component" value="Unassembled WGS sequence"/>
</dbReference>
<comment type="caution">
    <text evidence="10">The sequence shown here is derived from an EMBL/GenBank/DDBJ whole genome shotgun (WGS) entry which is preliminary data.</text>
</comment>
<keyword evidence="4 8" id="KW-0479">Metal-binding</keyword>
<accession>A0ABW7X3W1</accession>
<dbReference type="SUPFAM" id="SSF88723">
    <property type="entry name" value="PIN domain-like"/>
    <property type="match status" value="1"/>
</dbReference>
<dbReference type="InterPro" id="IPR029060">
    <property type="entry name" value="PIN-like_dom_sf"/>
</dbReference>
<gene>
    <name evidence="8" type="primary">vapC</name>
    <name evidence="10" type="ORF">ACH49W_20730</name>
</gene>
<comment type="similarity">
    <text evidence="7 8">Belongs to the PINc/VapC protein family.</text>
</comment>
<dbReference type="PANTHER" id="PTHR33653:SF1">
    <property type="entry name" value="RIBONUCLEASE VAPC2"/>
    <property type="match status" value="1"/>
</dbReference>
<evidence type="ECO:0000256" key="7">
    <source>
        <dbReference type="ARBA" id="ARBA00038093"/>
    </source>
</evidence>
<evidence type="ECO:0000256" key="2">
    <source>
        <dbReference type="ARBA" id="ARBA00022649"/>
    </source>
</evidence>
<dbReference type="CDD" id="cd18755">
    <property type="entry name" value="PIN_MtVapC3_VapC21-like"/>
    <property type="match status" value="1"/>
</dbReference>
<dbReference type="InterPro" id="IPR050556">
    <property type="entry name" value="Type_II_TA_system_RNase"/>
</dbReference>
<evidence type="ECO:0000256" key="8">
    <source>
        <dbReference type="HAMAP-Rule" id="MF_00265"/>
    </source>
</evidence>